<evidence type="ECO:0000256" key="2">
    <source>
        <dbReference type="ARBA" id="ARBA00022490"/>
    </source>
</evidence>
<dbReference type="RefSeq" id="XP_001743733.1">
    <property type="nucleotide sequence ID" value="XM_001743681.1"/>
</dbReference>
<keyword evidence="10" id="KW-1185">Reference proteome</keyword>
<evidence type="ECO:0000256" key="6">
    <source>
        <dbReference type="ARBA" id="ARBA00023212"/>
    </source>
</evidence>
<dbReference type="eggNOG" id="KOG4568">
    <property type="taxonomic scope" value="Eukaryota"/>
</dbReference>
<dbReference type="PANTHER" id="PTHR18916:SF6">
    <property type="entry name" value="DYNACTIN SUBUNIT 1"/>
    <property type="match status" value="1"/>
</dbReference>
<dbReference type="SMART" id="SM01052">
    <property type="entry name" value="CAP_GLY"/>
    <property type="match status" value="1"/>
</dbReference>
<reference evidence="9 10" key="1">
    <citation type="journal article" date="2008" name="Nature">
        <title>The genome of the choanoflagellate Monosiga brevicollis and the origin of metazoans.</title>
        <authorList>
            <consortium name="JGI Sequencing"/>
            <person name="King N."/>
            <person name="Westbrook M.J."/>
            <person name="Young S.L."/>
            <person name="Kuo A."/>
            <person name="Abedin M."/>
            <person name="Chapman J."/>
            <person name="Fairclough S."/>
            <person name="Hellsten U."/>
            <person name="Isogai Y."/>
            <person name="Letunic I."/>
            <person name="Marr M."/>
            <person name="Pincus D."/>
            <person name="Putnam N."/>
            <person name="Rokas A."/>
            <person name="Wright K.J."/>
            <person name="Zuzow R."/>
            <person name="Dirks W."/>
            <person name="Good M."/>
            <person name="Goodstein D."/>
            <person name="Lemons D."/>
            <person name="Li W."/>
            <person name="Lyons J.B."/>
            <person name="Morris A."/>
            <person name="Nichols S."/>
            <person name="Richter D.J."/>
            <person name="Salamov A."/>
            <person name="Bork P."/>
            <person name="Lim W.A."/>
            <person name="Manning G."/>
            <person name="Miller W.T."/>
            <person name="McGinnis W."/>
            <person name="Shapiro H."/>
            <person name="Tjian R."/>
            <person name="Grigoriev I.V."/>
            <person name="Rokhsar D."/>
        </authorList>
    </citation>
    <scope>NUCLEOTIDE SEQUENCE [LARGE SCALE GENOMIC DNA]</scope>
    <source>
        <strain evidence="10">MX1 / ATCC 50154</strain>
    </source>
</reference>
<organism evidence="9 10">
    <name type="scientific">Monosiga brevicollis</name>
    <name type="common">Choanoflagellate</name>
    <dbReference type="NCBI Taxonomy" id="81824"/>
    <lineage>
        <taxon>Eukaryota</taxon>
        <taxon>Choanoflagellata</taxon>
        <taxon>Craspedida</taxon>
        <taxon>Salpingoecidae</taxon>
        <taxon>Monosiga</taxon>
    </lineage>
</organism>
<dbReference type="KEGG" id="mbr:MONBRDRAFT_23579"/>
<dbReference type="Proteomes" id="UP000001357">
    <property type="component" value="Unassembled WGS sequence"/>
</dbReference>
<comment type="subcellular location">
    <subcellularLocation>
        <location evidence="1">Cytoplasm</location>
        <location evidence="1">Cytoskeleton</location>
        <location evidence="1">Spindle</location>
    </subcellularLocation>
</comment>
<evidence type="ECO:0000256" key="7">
    <source>
        <dbReference type="SAM" id="MobiDB-lite"/>
    </source>
</evidence>
<keyword evidence="4" id="KW-0243">Dynein</keyword>
<gene>
    <name evidence="9" type="ORF">MONBRDRAFT_23579</name>
</gene>
<keyword evidence="3" id="KW-0493">Microtubule</keyword>
<dbReference type="GO" id="GO:0030286">
    <property type="term" value="C:dynein complex"/>
    <property type="evidence" value="ECO:0007669"/>
    <property type="project" value="UniProtKB-KW"/>
</dbReference>
<evidence type="ECO:0000256" key="3">
    <source>
        <dbReference type="ARBA" id="ARBA00022701"/>
    </source>
</evidence>
<keyword evidence="2" id="KW-0963">Cytoplasm</keyword>
<feature type="compositionally biased region" description="Polar residues" evidence="7">
    <location>
        <begin position="192"/>
        <end position="201"/>
    </location>
</feature>
<dbReference type="Pfam" id="PF01302">
    <property type="entry name" value="CAP_GLY"/>
    <property type="match status" value="1"/>
</dbReference>
<feature type="region of interest" description="Disordered" evidence="7">
    <location>
        <begin position="174"/>
        <end position="209"/>
    </location>
</feature>
<dbReference type="Gene3D" id="2.30.30.190">
    <property type="entry name" value="CAP Gly-rich-like domain"/>
    <property type="match status" value="1"/>
</dbReference>
<feature type="compositionally biased region" description="Low complexity" evidence="7">
    <location>
        <begin position="174"/>
        <end position="183"/>
    </location>
</feature>
<dbReference type="PANTHER" id="PTHR18916">
    <property type="entry name" value="DYNACTIN 1-RELATED MICROTUBULE-BINDING"/>
    <property type="match status" value="1"/>
</dbReference>
<keyword evidence="5" id="KW-0175">Coiled coil</keyword>
<evidence type="ECO:0000256" key="5">
    <source>
        <dbReference type="ARBA" id="ARBA00023054"/>
    </source>
</evidence>
<dbReference type="InParanoid" id="A9UTV1"/>
<dbReference type="GO" id="GO:0005874">
    <property type="term" value="C:microtubule"/>
    <property type="evidence" value="ECO:0007669"/>
    <property type="project" value="UniProtKB-KW"/>
</dbReference>
<evidence type="ECO:0000256" key="4">
    <source>
        <dbReference type="ARBA" id="ARBA00023017"/>
    </source>
</evidence>
<feature type="domain" description="CAP-Gly" evidence="8">
    <location>
        <begin position="268"/>
        <end position="310"/>
    </location>
</feature>
<dbReference type="InterPro" id="IPR036859">
    <property type="entry name" value="CAP-Gly_dom_sf"/>
</dbReference>
<evidence type="ECO:0000313" key="9">
    <source>
        <dbReference type="EMBL" id="EDQ91311.1"/>
    </source>
</evidence>
<dbReference type="EMBL" id="CH991545">
    <property type="protein sequence ID" value="EDQ91311.1"/>
    <property type="molecule type" value="Genomic_DNA"/>
</dbReference>
<dbReference type="SUPFAM" id="SSF74924">
    <property type="entry name" value="Cap-Gly domain"/>
    <property type="match status" value="1"/>
</dbReference>
<dbReference type="InterPro" id="IPR011989">
    <property type="entry name" value="ARM-like"/>
</dbReference>
<dbReference type="GO" id="GO:0005819">
    <property type="term" value="C:spindle"/>
    <property type="evidence" value="ECO:0007669"/>
    <property type="project" value="UniProtKB-SubCell"/>
</dbReference>
<dbReference type="Gene3D" id="1.25.10.10">
    <property type="entry name" value="Leucine-rich Repeat Variant"/>
    <property type="match status" value="1"/>
</dbReference>
<dbReference type="AlphaFoldDB" id="A9UTV1"/>
<dbReference type="InterPro" id="IPR000938">
    <property type="entry name" value="CAP-Gly_domain"/>
</dbReference>
<sequence length="864" mass="95778">MPPAVAPLPVIFEHERGYLSLLKTDLVFEPQTWEAEGMELPVASLVRPPYVSEQRLVCEARGDAYIFHLEREYLNQAEALCDKLQALVEVHQPGLLSMRDQNMTDQAFDAELDPLDVELQLDLGADFEGADEPLVIPKRALSPDTASLATLDPWQAGTSPKQTANSFTAPTAAVANAASEPTPRQSLDRGPTLTSQEQTSPVAPAPEERRRKLGSLASFFKSGVQDALHMINTRQIKGPASEAETSTGIPVRSRVLVNGRSGLLAYCGMVHFEAGEWAGVYLEEPVGEHDGVHSSVRYFTCPPRHGIMVQVSKVRLDRHRKPWRNLALQPFLRFPMPVWNEEDLAKPARVCKQCYEPCTVINSLNPALWKNKKLTYAASKTTLAAQAKALQRIRDLFEAKGKDNYSWGLSYSYLACAVLFLCNSAVNELQRQAIACLRVCMSVAPLLWFQLLDNGLLTVFSNLILRQMDAAVTVEALKILHQLLTTNSAMHDLAIEADLPAALMTAMADGTRSTKIVASQIIKLLAESRACAKSIAQVQEGQNMRLLMTHAVLFYLVPPAQEQLLCALAHVSAHSDLIRDVYATFKAMAMPLLICLANLQGANGVGNYEAETFRTRSMCHIVCILANMSTLAIDPELDLYIILDSCMSLQMVCRDQDVQQHLSRYAAVLVNHLRPFLSPLEAVPEPATATHILSMLTHIADTCPRDLAQNMDDMDEMLDRYLNAEHQEHRYLVQKVLALLDARTAQNVVCEIETRLAPPTSFYAFDPTISTKGVLDARPAVMATANPQDNLAKDNMVLQQRFQQLHHDLDDQLTRFDKLLQDVPPKSDTFKLLSERRTALLARRSELEKTLAGKPVPAEASAKA</sequence>
<protein>
    <recommendedName>
        <fullName evidence="8">CAP-Gly domain-containing protein</fullName>
    </recommendedName>
</protein>
<dbReference type="InterPro" id="IPR016024">
    <property type="entry name" value="ARM-type_fold"/>
</dbReference>
<dbReference type="GeneID" id="5888962"/>
<evidence type="ECO:0000259" key="8">
    <source>
        <dbReference type="PROSITE" id="PS50245"/>
    </source>
</evidence>
<name>A9UTV1_MONBE</name>
<dbReference type="SUPFAM" id="SSF48371">
    <property type="entry name" value="ARM repeat"/>
    <property type="match status" value="1"/>
</dbReference>
<proteinExistence type="predicted"/>
<dbReference type="STRING" id="81824.A9UTV1"/>
<keyword evidence="6" id="KW-0206">Cytoskeleton</keyword>
<evidence type="ECO:0000313" key="10">
    <source>
        <dbReference type="Proteomes" id="UP000001357"/>
    </source>
</evidence>
<evidence type="ECO:0000256" key="1">
    <source>
        <dbReference type="ARBA" id="ARBA00004186"/>
    </source>
</evidence>
<accession>A9UTV1</accession>
<dbReference type="PROSITE" id="PS50245">
    <property type="entry name" value="CAP_GLY_2"/>
    <property type="match status" value="1"/>
</dbReference>